<evidence type="ECO:0000313" key="1">
    <source>
        <dbReference type="EMBL" id="KAK3713889.1"/>
    </source>
</evidence>
<accession>A0ACC3NCJ1</accession>
<organism evidence="1 2">
    <name type="scientific">Vermiconidia calcicola</name>
    <dbReference type="NCBI Taxonomy" id="1690605"/>
    <lineage>
        <taxon>Eukaryota</taxon>
        <taxon>Fungi</taxon>
        <taxon>Dikarya</taxon>
        <taxon>Ascomycota</taxon>
        <taxon>Pezizomycotina</taxon>
        <taxon>Dothideomycetes</taxon>
        <taxon>Dothideomycetidae</taxon>
        <taxon>Mycosphaerellales</taxon>
        <taxon>Extremaceae</taxon>
        <taxon>Vermiconidia</taxon>
    </lineage>
</organism>
<name>A0ACC3NCJ1_9PEZI</name>
<proteinExistence type="predicted"/>
<dbReference type="Proteomes" id="UP001281147">
    <property type="component" value="Unassembled WGS sequence"/>
</dbReference>
<protein>
    <submittedName>
        <fullName evidence="1">Uncharacterized protein</fullName>
    </submittedName>
</protein>
<reference evidence="1" key="1">
    <citation type="submission" date="2023-07" db="EMBL/GenBank/DDBJ databases">
        <title>Black Yeasts Isolated from many extreme environments.</title>
        <authorList>
            <person name="Coleine C."/>
            <person name="Stajich J.E."/>
            <person name="Selbmann L."/>
        </authorList>
    </citation>
    <scope>NUCLEOTIDE SEQUENCE</scope>
    <source>
        <strain evidence="1">CCFEE 5714</strain>
    </source>
</reference>
<evidence type="ECO:0000313" key="2">
    <source>
        <dbReference type="Proteomes" id="UP001281147"/>
    </source>
</evidence>
<keyword evidence="2" id="KW-1185">Reference proteome</keyword>
<gene>
    <name evidence="1" type="ORF">LTR37_008139</name>
</gene>
<comment type="caution">
    <text evidence="1">The sequence shown here is derived from an EMBL/GenBank/DDBJ whole genome shotgun (WGS) entry which is preliminary data.</text>
</comment>
<dbReference type="EMBL" id="JAUTXU010000059">
    <property type="protein sequence ID" value="KAK3713889.1"/>
    <property type="molecule type" value="Genomic_DNA"/>
</dbReference>
<sequence>MPRSLLTPSEGATEDLTASTFRLHAHNEQASGPAAELPRPSLKPTQAKRGRKPLRTDSSVERGLVRFFNCTDAPFDKIAHAVELANGPGRQWVRKRFQEITCTRHLNDLRIGKLSKYANQRKKEQLAAQEVAEAADSRASHHSTVDPTAPFIHAANHSHEEFAASTGTGSLTKDEPRVGRPMTLDQDGLPHGDVHPNTADYQTAPCHTQHGTSFASASTLTLAAADGSSSPTSREDLETPAERMLATEGASKSNIDPVSGGREMYDGRPKSCIGQKSQISWAPRKRTADPDSKPETEAGPGKYAKKQRLAKLLRISSIGRHLDDLTGETSRYYSHIVRRLSNKAETIGSRVSLTAPASTQSRASTWRALSQPYRTDGSEYKLYYHDLPREEFCVHSKPGDSVEEQLISFKSLPAVTAIMRAKSCSLSDAEICSLFNDNLSSQDGDVERYVNRQDSRGVSALHLAVAYGLPHICAILMENKANYRATTKQGTSVSLFAKPAQRLASSDIQLYCRISLPRMGGKRPLATRARFRRVWAVSAR</sequence>